<dbReference type="OrthoDB" id="505769at2"/>
<dbReference type="InterPro" id="IPR000073">
    <property type="entry name" value="AB_hydrolase_1"/>
</dbReference>
<keyword evidence="3" id="KW-1185">Reference proteome</keyword>
<dbReference type="PANTHER" id="PTHR46438:SF2">
    <property type="entry name" value="ALPHA_BETA-HYDROLASES SUPERFAMILY PROTEIN"/>
    <property type="match status" value="1"/>
</dbReference>
<name>B4VKM8_9CYAN</name>
<organism evidence="2 3">
    <name type="scientific">Coleofasciculus chthonoplastes PCC 7420</name>
    <dbReference type="NCBI Taxonomy" id="118168"/>
    <lineage>
        <taxon>Bacteria</taxon>
        <taxon>Bacillati</taxon>
        <taxon>Cyanobacteriota</taxon>
        <taxon>Cyanophyceae</taxon>
        <taxon>Coleofasciculales</taxon>
        <taxon>Coleofasciculaceae</taxon>
        <taxon>Coleofasciculus</taxon>
    </lineage>
</organism>
<dbReference type="SUPFAM" id="SSF53474">
    <property type="entry name" value="alpha/beta-Hydrolases"/>
    <property type="match status" value="1"/>
</dbReference>
<evidence type="ECO:0000313" key="3">
    <source>
        <dbReference type="Proteomes" id="UP000003835"/>
    </source>
</evidence>
<evidence type="ECO:0000313" key="2">
    <source>
        <dbReference type="EMBL" id="EDX77612.1"/>
    </source>
</evidence>
<feature type="domain" description="AB hydrolase-1" evidence="1">
    <location>
        <begin position="39"/>
        <end position="247"/>
    </location>
</feature>
<dbReference type="Pfam" id="PF12697">
    <property type="entry name" value="Abhydrolase_6"/>
    <property type="match status" value="1"/>
</dbReference>
<reference evidence="2 3" key="1">
    <citation type="submission" date="2008-07" db="EMBL/GenBank/DDBJ databases">
        <authorList>
            <person name="Tandeau de Marsac N."/>
            <person name="Ferriera S."/>
            <person name="Johnson J."/>
            <person name="Kravitz S."/>
            <person name="Beeson K."/>
            <person name="Sutton G."/>
            <person name="Rogers Y.-H."/>
            <person name="Friedman R."/>
            <person name="Frazier M."/>
            <person name="Venter J.C."/>
        </authorList>
    </citation>
    <scope>NUCLEOTIDE SEQUENCE [LARGE SCALE GENOMIC DNA]</scope>
    <source>
        <strain evidence="2 3">PCC 7420</strain>
    </source>
</reference>
<dbReference type="HOGENOM" id="CLU_081870_0_0_3"/>
<evidence type="ECO:0000259" key="1">
    <source>
        <dbReference type="Pfam" id="PF12697"/>
    </source>
</evidence>
<sequence>MTITSNFPIPSATTEFYSWRNYRCAYDYYQPNQASDTPLVLMHPIGVGLSRWFWHRFCQQWYQAGYSQPIYNPDLLGCGDSDMPHVAYHPTDWAQQLNYFLQTVVKKPAIVVVQGAELPVALSLVQLPDASNYVKGLVLSGPPSWAVMTQETSTLKHKLAWNLFDSPFGRLFYRYARRRQFLRSFSSKQLFAEPDDIDEQWLDSLRKGAADTASRHAVFSFLSGFWRQDYQQVIASIQQPTFVVVGEEASSISREGKLETPEQRLDYYIKYFPQGQGCKIPGRNVLPYESTAAFVSVVADWINRIVEI</sequence>
<dbReference type="eggNOG" id="COG0596">
    <property type="taxonomic scope" value="Bacteria"/>
</dbReference>
<gene>
    <name evidence="2" type="ORF">MC7420_2936</name>
</gene>
<accession>B4VKM8</accession>
<protein>
    <recommendedName>
        <fullName evidence="1">AB hydrolase-1 domain-containing protein</fullName>
    </recommendedName>
</protein>
<proteinExistence type="predicted"/>
<dbReference type="PANTHER" id="PTHR46438">
    <property type="entry name" value="ALPHA/BETA-HYDROLASES SUPERFAMILY PROTEIN"/>
    <property type="match status" value="1"/>
</dbReference>
<dbReference type="AlphaFoldDB" id="B4VKM8"/>
<dbReference type="RefSeq" id="WP_006098873.1">
    <property type="nucleotide sequence ID" value="NZ_DS989843.1"/>
</dbReference>
<dbReference type="Proteomes" id="UP000003835">
    <property type="component" value="Unassembled WGS sequence"/>
</dbReference>
<dbReference type="ESTHER" id="9cyan-b4vkm8">
    <property type="family name" value="6_AlphaBeta_hydrolase"/>
</dbReference>
<dbReference type="EMBL" id="DS989843">
    <property type="protein sequence ID" value="EDX77612.1"/>
    <property type="molecule type" value="Genomic_DNA"/>
</dbReference>
<dbReference type="InterPro" id="IPR029058">
    <property type="entry name" value="AB_hydrolase_fold"/>
</dbReference>
<dbReference type="STRING" id="118168.MC7420_2936"/>
<dbReference type="Gene3D" id="3.40.50.1820">
    <property type="entry name" value="alpha/beta hydrolase"/>
    <property type="match status" value="1"/>
</dbReference>